<accession>A0A164RCZ5</accession>
<reference evidence="1 2" key="1">
    <citation type="submission" date="2016-03" db="EMBL/GenBank/DDBJ databases">
        <title>EvidentialGene: Evidence-directed Construction of Genes on Genomes.</title>
        <authorList>
            <person name="Gilbert D.G."/>
            <person name="Choi J.-H."/>
            <person name="Mockaitis K."/>
            <person name="Colbourne J."/>
            <person name="Pfrender M."/>
        </authorList>
    </citation>
    <scope>NUCLEOTIDE SEQUENCE [LARGE SCALE GENOMIC DNA]</scope>
    <source>
        <strain evidence="1 2">Xinb3</strain>
        <tissue evidence="1">Complete organism</tissue>
    </source>
</reference>
<protein>
    <submittedName>
        <fullName evidence="1">Uncharacterized protein</fullName>
    </submittedName>
</protein>
<evidence type="ECO:0000313" key="2">
    <source>
        <dbReference type="Proteomes" id="UP000076858"/>
    </source>
</evidence>
<dbReference type="Proteomes" id="UP000076858">
    <property type="component" value="Unassembled WGS sequence"/>
</dbReference>
<sequence>MESFSGVGCKVYFFYLKLTSRDWRGLLMTGELNSGEQDAPITYPQRFNRLPGKQLEIDLPSLEL</sequence>
<dbReference type="AlphaFoldDB" id="A0A164RCZ5"/>
<keyword evidence="2" id="KW-1185">Reference proteome</keyword>
<organism evidence="1 2">
    <name type="scientific">Daphnia magna</name>
    <dbReference type="NCBI Taxonomy" id="35525"/>
    <lineage>
        <taxon>Eukaryota</taxon>
        <taxon>Metazoa</taxon>
        <taxon>Ecdysozoa</taxon>
        <taxon>Arthropoda</taxon>
        <taxon>Crustacea</taxon>
        <taxon>Branchiopoda</taxon>
        <taxon>Diplostraca</taxon>
        <taxon>Cladocera</taxon>
        <taxon>Anomopoda</taxon>
        <taxon>Daphniidae</taxon>
        <taxon>Daphnia</taxon>
    </lineage>
</organism>
<comment type="caution">
    <text evidence="1">The sequence shown here is derived from an EMBL/GenBank/DDBJ whole genome shotgun (WGS) entry which is preliminary data.</text>
</comment>
<dbReference type="EMBL" id="LRGB01002190">
    <property type="protein sequence ID" value="KZS08546.1"/>
    <property type="molecule type" value="Genomic_DNA"/>
</dbReference>
<proteinExistence type="predicted"/>
<name>A0A164RCZ5_9CRUS</name>
<gene>
    <name evidence="1" type="ORF">APZ42_027238</name>
</gene>
<evidence type="ECO:0000313" key="1">
    <source>
        <dbReference type="EMBL" id="KZS08546.1"/>
    </source>
</evidence>